<dbReference type="RefSeq" id="WP_240264235.1">
    <property type="nucleotide sequence ID" value="NZ_CP092488.2"/>
</dbReference>
<dbReference type="PANTHER" id="PTHR43240:SF8">
    <property type="entry name" value="PHENYLACETIC ACID DEGRADATION-RELATED PROTEIN"/>
    <property type="match status" value="1"/>
</dbReference>
<dbReference type="Gene3D" id="3.10.129.10">
    <property type="entry name" value="Hotdog Thioesterase"/>
    <property type="match status" value="1"/>
</dbReference>
<name>A0ABY3W084_9MYCO</name>
<dbReference type="InterPro" id="IPR006683">
    <property type="entry name" value="Thioestr_dom"/>
</dbReference>
<dbReference type="InterPro" id="IPR029069">
    <property type="entry name" value="HotDog_dom_sf"/>
</dbReference>
<proteinExistence type="predicted"/>
<reference evidence="3" key="1">
    <citation type="submission" date="2022-08" db="EMBL/GenBank/DDBJ databases">
        <title>Whole genome sequencing of non-tuberculosis mycobacteria type-strains.</title>
        <authorList>
            <person name="Igarashi Y."/>
            <person name="Osugi A."/>
            <person name="Mitarai S."/>
        </authorList>
    </citation>
    <scope>NUCLEOTIDE SEQUENCE</scope>
    <source>
        <strain evidence="3">DSM 45127</strain>
    </source>
</reference>
<gene>
    <name evidence="3" type="ORF">MKK62_26060</name>
</gene>
<keyword evidence="4" id="KW-1185">Reference proteome</keyword>
<evidence type="ECO:0000256" key="1">
    <source>
        <dbReference type="ARBA" id="ARBA00022801"/>
    </source>
</evidence>
<dbReference type="SUPFAM" id="SSF54637">
    <property type="entry name" value="Thioesterase/thiol ester dehydrase-isomerase"/>
    <property type="match status" value="1"/>
</dbReference>
<dbReference type="Pfam" id="PF03061">
    <property type="entry name" value="4HBT"/>
    <property type="match status" value="1"/>
</dbReference>
<dbReference type="PANTHER" id="PTHR43240">
    <property type="entry name" value="1,4-DIHYDROXY-2-NAPHTHOYL-COA THIOESTERASE 1"/>
    <property type="match status" value="1"/>
</dbReference>
<evidence type="ECO:0000259" key="2">
    <source>
        <dbReference type="Pfam" id="PF03061"/>
    </source>
</evidence>
<dbReference type="CDD" id="cd03443">
    <property type="entry name" value="PaaI_thioesterase"/>
    <property type="match status" value="1"/>
</dbReference>
<protein>
    <submittedName>
        <fullName evidence="3">PaaI family thioesterase</fullName>
    </submittedName>
</protein>
<dbReference type="NCBIfam" id="TIGR00369">
    <property type="entry name" value="unchar_dom_1"/>
    <property type="match status" value="1"/>
</dbReference>
<dbReference type="Proteomes" id="UP001055336">
    <property type="component" value="Chromosome"/>
</dbReference>
<sequence length="107" mass="11332">MVVRDEHLAPSGYLHGGTVVALADTACGYGCLGSLPVGRTGFVTIELKANFLGTARVGDTVEVHASAVHRGGSTQIWDANVSRRRPGRDMAAAIAIFRCTQLLLEPR</sequence>
<dbReference type="InterPro" id="IPR003736">
    <property type="entry name" value="PAAI_dom"/>
</dbReference>
<keyword evidence="1" id="KW-0378">Hydrolase</keyword>
<feature type="domain" description="Thioesterase" evidence="2">
    <location>
        <begin position="12"/>
        <end position="84"/>
    </location>
</feature>
<evidence type="ECO:0000313" key="4">
    <source>
        <dbReference type="Proteomes" id="UP001055336"/>
    </source>
</evidence>
<dbReference type="EMBL" id="CP092488">
    <property type="protein sequence ID" value="UMB72533.1"/>
    <property type="molecule type" value="Genomic_DNA"/>
</dbReference>
<organism evidence="3 4">
    <name type="scientific">Mycobacterium paraterrae</name>
    <dbReference type="NCBI Taxonomy" id="577492"/>
    <lineage>
        <taxon>Bacteria</taxon>
        <taxon>Bacillati</taxon>
        <taxon>Actinomycetota</taxon>
        <taxon>Actinomycetes</taxon>
        <taxon>Mycobacteriales</taxon>
        <taxon>Mycobacteriaceae</taxon>
        <taxon>Mycobacterium</taxon>
    </lineage>
</organism>
<evidence type="ECO:0000313" key="3">
    <source>
        <dbReference type="EMBL" id="UMB72533.1"/>
    </source>
</evidence>
<accession>A0ABY3W084</accession>